<dbReference type="InterPro" id="IPR014878">
    <property type="entry name" value="THAP4-like_heme-bd"/>
</dbReference>
<dbReference type="OrthoDB" id="58529at2759"/>
<name>A0A0N4V3Y5_ENTVE</name>
<dbReference type="SUPFAM" id="SSF50814">
    <property type="entry name" value="Lipocalins"/>
    <property type="match status" value="1"/>
</dbReference>
<sequence>MPDLLRPLGFLLGVWKAESGGKAVFPTMPTFTFGERIEICLSSETMHGLPALNYTAEAWDMNNHEPLHSEYGYITMKPGTNTVVLTTVMDNGFVTIEEGQLRGRSIDFKSVDIGRISFSRDLSVDGTERQWRLLSTTMFENRFFMQTLTHRMQLHTSIVYNKIYPV</sequence>
<gene>
    <name evidence="3" type="ORF">EVEC_LOCUS4498</name>
</gene>
<dbReference type="EMBL" id="UXUI01007874">
    <property type="protein sequence ID" value="VDD89747.1"/>
    <property type="molecule type" value="Genomic_DNA"/>
</dbReference>
<proteinExistence type="predicted"/>
<dbReference type="PANTHER" id="PTHR15854">
    <property type="entry name" value="THAP4 PROTEIN"/>
    <property type="match status" value="1"/>
</dbReference>
<evidence type="ECO:0000313" key="5">
    <source>
        <dbReference type="WBParaSite" id="EVEC_0000479001-mRNA-1"/>
    </source>
</evidence>
<reference evidence="5" key="1">
    <citation type="submission" date="2017-02" db="UniProtKB">
        <authorList>
            <consortium name="WormBaseParasite"/>
        </authorList>
    </citation>
    <scope>IDENTIFICATION</scope>
</reference>
<evidence type="ECO:0000259" key="2">
    <source>
        <dbReference type="Pfam" id="PF08768"/>
    </source>
</evidence>
<dbReference type="InterPro" id="IPR012674">
    <property type="entry name" value="Calycin"/>
</dbReference>
<evidence type="ECO:0000256" key="1">
    <source>
        <dbReference type="ARBA" id="ARBA00036993"/>
    </source>
</evidence>
<accession>A0A0N4V3Y5</accession>
<evidence type="ECO:0000313" key="3">
    <source>
        <dbReference type="EMBL" id="VDD89747.1"/>
    </source>
</evidence>
<dbReference type="Gene3D" id="2.40.128.20">
    <property type="match status" value="1"/>
</dbReference>
<comment type="catalytic activity">
    <reaction evidence="1">
        <text>peroxynitrite = nitrate</text>
        <dbReference type="Rhea" id="RHEA:63116"/>
        <dbReference type="ChEBI" id="CHEBI:17632"/>
        <dbReference type="ChEBI" id="CHEBI:25941"/>
    </reaction>
    <physiologicalReaction direction="left-to-right" evidence="1">
        <dbReference type="Rhea" id="RHEA:63117"/>
    </physiologicalReaction>
</comment>
<protein>
    <submittedName>
        <fullName evidence="5">DUF1794 domain-containing protein</fullName>
    </submittedName>
</protein>
<keyword evidence="4" id="KW-1185">Reference proteome</keyword>
<dbReference type="Proteomes" id="UP000274131">
    <property type="component" value="Unassembled WGS sequence"/>
</dbReference>
<dbReference type="WBParaSite" id="EVEC_0000479001-mRNA-1">
    <property type="protein sequence ID" value="EVEC_0000479001-mRNA-1"/>
    <property type="gene ID" value="EVEC_0000479001"/>
</dbReference>
<dbReference type="InterPro" id="IPR045165">
    <property type="entry name" value="Nitrobindin"/>
</dbReference>
<dbReference type="AlphaFoldDB" id="A0A0N4V3Y5"/>
<feature type="domain" description="THAP4-like heme-binding" evidence="2">
    <location>
        <begin position="5"/>
        <end position="162"/>
    </location>
</feature>
<reference evidence="3 4" key="2">
    <citation type="submission" date="2018-10" db="EMBL/GenBank/DDBJ databases">
        <authorList>
            <consortium name="Pathogen Informatics"/>
        </authorList>
    </citation>
    <scope>NUCLEOTIDE SEQUENCE [LARGE SCALE GENOMIC DNA]</scope>
</reference>
<dbReference type="CDD" id="cd07828">
    <property type="entry name" value="lipocalin_heme-bd-THAP4-like"/>
    <property type="match status" value="1"/>
</dbReference>
<dbReference type="Pfam" id="PF08768">
    <property type="entry name" value="THAP4_heme-bd"/>
    <property type="match status" value="1"/>
</dbReference>
<organism evidence="5">
    <name type="scientific">Enterobius vermicularis</name>
    <name type="common">Human pinworm</name>
    <dbReference type="NCBI Taxonomy" id="51028"/>
    <lineage>
        <taxon>Eukaryota</taxon>
        <taxon>Metazoa</taxon>
        <taxon>Ecdysozoa</taxon>
        <taxon>Nematoda</taxon>
        <taxon>Chromadorea</taxon>
        <taxon>Rhabditida</taxon>
        <taxon>Spirurina</taxon>
        <taxon>Oxyuridomorpha</taxon>
        <taxon>Oxyuroidea</taxon>
        <taxon>Oxyuridae</taxon>
        <taxon>Enterobius</taxon>
    </lineage>
</organism>
<evidence type="ECO:0000313" key="4">
    <source>
        <dbReference type="Proteomes" id="UP000274131"/>
    </source>
</evidence>
<dbReference type="PANTHER" id="PTHR15854:SF4">
    <property type="entry name" value="PEROXYNITRITE ISOMERASE THAP4"/>
    <property type="match status" value="1"/>
</dbReference>